<dbReference type="EMBL" id="AP015040">
    <property type="protein sequence ID" value="BAT93237.1"/>
    <property type="molecule type" value="Genomic_DNA"/>
</dbReference>
<evidence type="ECO:0000313" key="2">
    <source>
        <dbReference type="Proteomes" id="UP000291084"/>
    </source>
</evidence>
<keyword evidence="2" id="KW-1185">Reference proteome</keyword>
<gene>
    <name evidence="1" type="primary">Vigan.07G217100</name>
    <name evidence="1" type="ORF">VIGAN_07217100</name>
</gene>
<name>A0A0S3SK99_PHAAN</name>
<protein>
    <submittedName>
        <fullName evidence="1">Uncharacterized protein</fullName>
    </submittedName>
</protein>
<proteinExistence type="predicted"/>
<evidence type="ECO:0000313" key="1">
    <source>
        <dbReference type="EMBL" id="BAT93237.1"/>
    </source>
</evidence>
<dbReference type="AlphaFoldDB" id="A0A0S3SK99"/>
<reference evidence="1 2" key="1">
    <citation type="journal article" date="2015" name="Sci. Rep.">
        <title>The power of single molecule real-time sequencing technology in the de novo assembly of a eukaryotic genome.</title>
        <authorList>
            <person name="Sakai H."/>
            <person name="Naito K."/>
            <person name="Ogiso-Tanaka E."/>
            <person name="Takahashi Y."/>
            <person name="Iseki K."/>
            <person name="Muto C."/>
            <person name="Satou K."/>
            <person name="Teruya K."/>
            <person name="Shiroma A."/>
            <person name="Shimoji M."/>
            <person name="Hirano T."/>
            <person name="Itoh T."/>
            <person name="Kaga A."/>
            <person name="Tomooka N."/>
        </authorList>
    </citation>
    <scope>NUCLEOTIDE SEQUENCE [LARGE SCALE GENOMIC DNA]</scope>
    <source>
        <strain evidence="2">cv. Shumari</strain>
    </source>
</reference>
<sequence>MTRLPDVTSQLVAMERISVEIDPQSGLPLGPHVEKFRSYLGMLAKTHVSIVIASWDDVSEMDKNLLWQDILVYLLKKN</sequence>
<accession>A0A0S3SK99</accession>
<dbReference type="Proteomes" id="UP000291084">
    <property type="component" value="Chromosome 7"/>
</dbReference>
<organism evidence="1 2">
    <name type="scientific">Vigna angularis var. angularis</name>
    <dbReference type="NCBI Taxonomy" id="157739"/>
    <lineage>
        <taxon>Eukaryota</taxon>
        <taxon>Viridiplantae</taxon>
        <taxon>Streptophyta</taxon>
        <taxon>Embryophyta</taxon>
        <taxon>Tracheophyta</taxon>
        <taxon>Spermatophyta</taxon>
        <taxon>Magnoliopsida</taxon>
        <taxon>eudicotyledons</taxon>
        <taxon>Gunneridae</taxon>
        <taxon>Pentapetalae</taxon>
        <taxon>rosids</taxon>
        <taxon>fabids</taxon>
        <taxon>Fabales</taxon>
        <taxon>Fabaceae</taxon>
        <taxon>Papilionoideae</taxon>
        <taxon>50 kb inversion clade</taxon>
        <taxon>NPAAA clade</taxon>
        <taxon>indigoferoid/millettioid clade</taxon>
        <taxon>Phaseoleae</taxon>
        <taxon>Vigna</taxon>
    </lineage>
</organism>